<dbReference type="VEuPathDB" id="FungiDB:PLEOSDRAFT_1085458"/>
<feature type="compositionally biased region" description="Pro residues" evidence="1">
    <location>
        <begin position="103"/>
        <end position="114"/>
    </location>
</feature>
<gene>
    <name evidence="3" type="ORF">PLEOSDRAFT_1085458</name>
</gene>
<evidence type="ECO:0000313" key="3">
    <source>
        <dbReference type="EMBL" id="KDQ26245.1"/>
    </source>
</evidence>
<name>A0A067NGZ0_PLEO1</name>
<keyword evidence="2" id="KW-1133">Transmembrane helix</keyword>
<organism evidence="3 4">
    <name type="scientific">Pleurotus ostreatus (strain PC15)</name>
    <name type="common">Oyster mushroom</name>
    <dbReference type="NCBI Taxonomy" id="1137138"/>
    <lineage>
        <taxon>Eukaryota</taxon>
        <taxon>Fungi</taxon>
        <taxon>Dikarya</taxon>
        <taxon>Basidiomycota</taxon>
        <taxon>Agaricomycotina</taxon>
        <taxon>Agaricomycetes</taxon>
        <taxon>Agaricomycetidae</taxon>
        <taxon>Agaricales</taxon>
        <taxon>Pleurotineae</taxon>
        <taxon>Pleurotaceae</taxon>
        <taxon>Pleurotus</taxon>
    </lineage>
</organism>
<protein>
    <submittedName>
        <fullName evidence="3">Uncharacterized protein</fullName>
    </submittedName>
</protein>
<dbReference type="EMBL" id="KL198010">
    <property type="protein sequence ID" value="KDQ26245.1"/>
    <property type="molecule type" value="Genomic_DNA"/>
</dbReference>
<feature type="transmembrane region" description="Helical" evidence="2">
    <location>
        <begin position="664"/>
        <end position="685"/>
    </location>
</feature>
<dbReference type="Proteomes" id="UP000027073">
    <property type="component" value="Unassembled WGS sequence"/>
</dbReference>
<dbReference type="InParanoid" id="A0A067NGZ0"/>
<evidence type="ECO:0000256" key="1">
    <source>
        <dbReference type="SAM" id="MobiDB-lite"/>
    </source>
</evidence>
<dbReference type="AlphaFoldDB" id="A0A067NGZ0"/>
<feature type="transmembrane region" description="Helical" evidence="2">
    <location>
        <begin position="692"/>
        <end position="713"/>
    </location>
</feature>
<proteinExistence type="predicted"/>
<evidence type="ECO:0000313" key="4">
    <source>
        <dbReference type="Proteomes" id="UP000027073"/>
    </source>
</evidence>
<keyword evidence="2" id="KW-0472">Membrane</keyword>
<feature type="compositionally biased region" description="Basic and acidic residues" evidence="1">
    <location>
        <begin position="135"/>
        <end position="146"/>
    </location>
</feature>
<dbReference type="SUPFAM" id="SSF56059">
    <property type="entry name" value="Glutathione synthetase ATP-binding domain-like"/>
    <property type="match status" value="1"/>
</dbReference>
<accession>A0A067NGZ0</accession>
<feature type="region of interest" description="Disordered" evidence="1">
    <location>
        <begin position="84"/>
        <end position="146"/>
    </location>
</feature>
<dbReference type="STRING" id="1137138.A0A067NGZ0"/>
<sequence length="1002" mass="112529">MHHLLCKKDNPCVKGNEPCPKPVKLPDETVAPTRQQWEENAYGFYLFITEGKLSNQKAHLDNFKAECPPDIYEQKVVARLNLNTSRSSSPQQPPAAGPSHLPISPPRISLPPQDPLHLFTPRPSQLPRPSNAETPIHETRWLTPRNPRDFGLAREPSATPTPWHGHAQPSLVLEHETTAWAVRPASSLPKVQQVVPFPKAKDGHKIRGFRRKVLWLPNFRNPVSRFFEYEGDLLGFKRLEHVDEELAEILLKAWPDHFSVDKLRAKELGNALANVPYVVDEFSALAIKMWVRKDAWDITFMDMGQWMRLVLKGSKTPGWIQLQSFDLICGGMDFILDPLDPTYSPNAMPAKDLAPYLNGLRHLSQSVVFFPDPFQLWWLSDKRNILLSVAHCSVGLMDALGKFPAVLGFNDMEELRQMNVDLNSIVIKRTMGASSSHVWKVDDNNTARQVLKKVKDDMKKTKKMWQTANATIPRPHYFIQPLIQEMQQKGEVRCFFAGGELIYTVGTRAGGSQMVSMEPVSIIPLEKLRAGDADNQRTASMISNQEVFNMLDSNVPFWLGSHGFERLRSFATNILYKFITRQEEDWKKVGAGERNLWSDLRLFARLDIGVFRTENGQYSFWIWFFLACPRTQWIGSGFPESLGAQIDGQRALICSGIPVQLSKLTVIGAYLTVRLTVMTVIGAYLTVRLTVIGAYLTVRLTVIGAYLTVRLMVMTVMTVNLTVRLTVRLTVMTVNLTVNLPVMESHNSHWRSAYIDVKVVRMCKALSQMATGTVAVRRRCGGCVVGGASIFCGKSSVHAMGEWGRAAGVTGGWQTDAVAMGVNGRHDSVWADMSTSSRMDPVRELCHVWGAADRSGQPMPLSSRMDPIREAVDIIGTVTDEYHPRNLRQPLTTSRMGPIRETFDNRGHRHGWVPSARPATIFDIVTDGSHPRDRRHQGRGNSLRPFSVPLLCLRLALVMLCPRPALVRHAVNVNISNKQLKGLPRLSADNPLACRSPSPTDR</sequence>
<reference evidence="4" key="1">
    <citation type="journal article" date="2014" name="Proc. Natl. Acad. Sci. U.S.A.">
        <title>Extensive sampling of basidiomycete genomes demonstrates inadequacy of the white-rot/brown-rot paradigm for wood decay fungi.</title>
        <authorList>
            <person name="Riley R."/>
            <person name="Salamov A.A."/>
            <person name="Brown D.W."/>
            <person name="Nagy L.G."/>
            <person name="Floudas D."/>
            <person name="Held B.W."/>
            <person name="Levasseur A."/>
            <person name="Lombard V."/>
            <person name="Morin E."/>
            <person name="Otillar R."/>
            <person name="Lindquist E.A."/>
            <person name="Sun H."/>
            <person name="LaButti K.M."/>
            <person name="Schmutz J."/>
            <person name="Jabbour D."/>
            <person name="Luo H."/>
            <person name="Baker S.E."/>
            <person name="Pisabarro A.G."/>
            <person name="Walton J.D."/>
            <person name="Blanchette R.A."/>
            <person name="Henrissat B."/>
            <person name="Martin F."/>
            <person name="Cullen D."/>
            <person name="Hibbett D.S."/>
            <person name="Grigoriev I.V."/>
        </authorList>
    </citation>
    <scope>NUCLEOTIDE SEQUENCE [LARGE SCALE GENOMIC DNA]</scope>
    <source>
        <strain evidence="4">PC15</strain>
    </source>
</reference>
<dbReference type="HOGENOM" id="CLU_299370_0_0_1"/>
<keyword evidence="2" id="KW-0812">Transmembrane</keyword>
<evidence type="ECO:0000256" key="2">
    <source>
        <dbReference type="SAM" id="Phobius"/>
    </source>
</evidence>